<dbReference type="InterPro" id="IPR006976">
    <property type="entry name" value="VanZ-like"/>
</dbReference>
<feature type="transmembrane region" description="Helical" evidence="1">
    <location>
        <begin position="102"/>
        <end position="118"/>
    </location>
</feature>
<dbReference type="Pfam" id="PF04892">
    <property type="entry name" value="VanZ"/>
    <property type="match status" value="1"/>
</dbReference>
<dbReference type="PANTHER" id="PTHR28008">
    <property type="entry name" value="DOMAIN PROTEIN, PUTATIVE (AFU_ORTHOLOGUE AFUA_3G10980)-RELATED"/>
    <property type="match status" value="1"/>
</dbReference>
<dbReference type="AlphaFoldDB" id="A0A1H7N9B7"/>
<evidence type="ECO:0000256" key="1">
    <source>
        <dbReference type="SAM" id="Phobius"/>
    </source>
</evidence>
<feature type="transmembrane region" description="Helical" evidence="1">
    <location>
        <begin position="38"/>
        <end position="57"/>
    </location>
</feature>
<keyword evidence="3" id="KW-0449">Lipoprotein</keyword>
<keyword evidence="1" id="KW-0812">Transmembrane</keyword>
<evidence type="ECO:0000313" key="3">
    <source>
        <dbReference type="EMBL" id="SEL19859.1"/>
    </source>
</evidence>
<sequence>MRRYLLWLAVLYTCVITWLSLAKVLIPVDIKVEGSDKIGHFLAYFVFAIVWFLFFFFSRKQSMSFSKSLLISAVFAFLFGLLMEFCQDTLTSYRNSDWNDVLANTSGIVLAVIVMIMLKNKLVSFRIKVS</sequence>
<feature type="domain" description="VanZ-like" evidence="2">
    <location>
        <begin position="36"/>
        <end position="118"/>
    </location>
</feature>
<proteinExistence type="predicted"/>
<keyword evidence="1" id="KW-0472">Membrane</keyword>
<dbReference type="Proteomes" id="UP000198521">
    <property type="component" value="Unassembled WGS sequence"/>
</dbReference>
<keyword evidence="1" id="KW-1133">Transmembrane helix</keyword>
<keyword evidence="4" id="KW-1185">Reference proteome</keyword>
<dbReference type="OrthoDB" id="5472246at2"/>
<dbReference type="STRING" id="1038014.SAMN04487910_1995"/>
<evidence type="ECO:0000259" key="2">
    <source>
        <dbReference type="Pfam" id="PF04892"/>
    </source>
</evidence>
<protein>
    <submittedName>
        <fullName evidence="3">Predicted lipoprotein</fullName>
    </submittedName>
</protein>
<feature type="transmembrane region" description="Helical" evidence="1">
    <location>
        <begin position="69"/>
        <end position="90"/>
    </location>
</feature>
<organism evidence="3 4">
    <name type="scientific">Aquimarina amphilecti</name>
    <dbReference type="NCBI Taxonomy" id="1038014"/>
    <lineage>
        <taxon>Bacteria</taxon>
        <taxon>Pseudomonadati</taxon>
        <taxon>Bacteroidota</taxon>
        <taxon>Flavobacteriia</taxon>
        <taxon>Flavobacteriales</taxon>
        <taxon>Flavobacteriaceae</taxon>
        <taxon>Aquimarina</taxon>
    </lineage>
</organism>
<dbReference type="NCBIfam" id="NF037970">
    <property type="entry name" value="vanZ_1"/>
    <property type="match status" value="1"/>
</dbReference>
<gene>
    <name evidence="3" type="ORF">SAMN04487910_1995</name>
</gene>
<dbReference type="RefSeq" id="WP_091407907.1">
    <property type="nucleotide sequence ID" value="NZ_FOAB01000003.1"/>
</dbReference>
<dbReference type="EMBL" id="FOAB01000003">
    <property type="protein sequence ID" value="SEL19859.1"/>
    <property type="molecule type" value="Genomic_DNA"/>
</dbReference>
<accession>A0A1H7N9B7</accession>
<evidence type="ECO:0000313" key="4">
    <source>
        <dbReference type="Proteomes" id="UP000198521"/>
    </source>
</evidence>
<reference evidence="3 4" key="1">
    <citation type="submission" date="2016-10" db="EMBL/GenBank/DDBJ databases">
        <authorList>
            <person name="de Groot N.N."/>
        </authorList>
    </citation>
    <scope>NUCLEOTIDE SEQUENCE [LARGE SCALE GENOMIC DNA]</scope>
    <source>
        <strain evidence="3 4">DSM 25232</strain>
    </source>
</reference>
<name>A0A1H7N9B7_AQUAM</name>
<dbReference type="PANTHER" id="PTHR28008:SF1">
    <property type="entry name" value="DOMAIN PROTEIN, PUTATIVE (AFU_ORTHOLOGUE AFUA_3G10980)-RELATED"/>
    <property type="match status" value="1"/>
</dbReference>